<dbReference type="Proteomes" id="UP000248584">
    <property type="component" value="Unassembled WGS sequence"/>
</dbReference>
<protein>
    <submittedName>
        <fullName evidence="5">Secreted protein (Por secretion system target)</fullName>
    </submittedName>
</protein>
<dbReference type="RefSeq" id="WP_015361653.1">
    <property type="nucleotide sequence ID" value="NZ_QKZR01000001.1"/>
</dbReference>
<dbReference type="Pfam" id="PF03382">
    <property type="entry name" value="DUF285"/>
    <property type="match status" value="5"/>
</dbReference>
<dbReference type="EMBL" id="QKZR01000001">
    <property type="protein sequence ID" value="PZX43825.1"/>
    <property type="molecule type" value="Genomic_DNA"/>
</dbReference>
<dbReference type="InterPro" id="IPR005046">
    <property type="entry name" value="DUF285"/>
</dbReference>
<evidence type="ECO:0000313" key="5">
    <source>
        <dbReference type="EMBL" id="PZX43825.1"/>
    </source>
</evidence>
<dbReference type="InterPro" id="IPR055353">
    <property type="entry name" value="DUF7619"/>
</dbReference>
<dbReference type="InterPro" id="IPR011889">
    <property type="entry name" value="Liste_lipo_26"/>
</dbReference>
<sequence>MRLFTFIAVLFFGFIASAQTVDDFVFEVDLTNSPSTAYSFKLDTASSVTVDWGDGTSDNYFNNTSSNQPVTATHNYSSQAVYTVFINNQLDTVRFSSDIPLTITQWGTSVWKTMFNTFTNCENLTISTTDTPDLSLVTSMSIMFKGASNFNSDISNWDVSGVTNMSEMFSDATSFNQPLDGWDVSNVVIMHRMFYDATSFNQSLNSWNVSSVTDMEYMFLRASTFNQPLNNWNVSSVTKMSYMFTEATSFNSDISTWDVSSVTNMRNMFEEATDFNQPIDNWDVSGVTNMNEMFHNAISFDQSLNNWNISSVSDMGNMFWNATSFNQPLNNWDLSNATEIIELFRGATSFNQPLDGWDVSNVSVMNAVFNDATSFNQPLNNWDVSGVTEMRSLFNGATSFDQPLNTWDVSSVTTMSFMFYNSSSFNQDISSWNFNNTVDLTFFISSSGLDVNNYDALLQRFVQLNLPYNSMSSSSFRVNGLEYCDVLSRAALIQDGWNFQGDTLSSSCSNATTDEFVFSVETTGQYIYSFQFSATGTVTIDWGDGTTDTFTNVTDQGVFHSYPSSFAVYTIIINNQLDSFKFSRDNPLTIIQWGTSTWQTMFEAFSGCANLTITANDAPDLSQVTDMSYMFYDAPTFNSDISNWDVSNVTDMSYMFTGGNASTDFNQPLNNWDVSNVTNMNSMFHRAFNFNQPLNNWDVSNVTDMSYMFSQTSSYNQPLALWDVSNVTDMSHMFNNASSFNQNISNWVVSSVLDMSNMFSRADVFNQPLNSWNVSNVTDMSSMFASTSLSLSSFNQPLSNWDVSSVTDMSNMFNGANVFNQPLNIWDVSSVTNMSGMFYEASVFNQPLNTWDVSSVTNMSNMFYEASVFNQPLNTWNVSNVTDMSNMFGRSNSFDQLLNSWDVSSVTSMRGMFSGATDFNQLLDSWDVSNVTSMRGMFSGATSFNLDISSWDVSSVTDMRAMFQGATSFNQPLNTWDVSGVMRMTSINNFVSFFNSSEGMFEDATSFNQPLNSWDVSGVTEMNGMFKGATSFNQPLDNWDVSNVFRMNLMFNDAISFNQDLSSWNFNQFISSTYFVSGSGLDIDNYDALLQRYVQLNVSYTNSGSYTFNASGLEYCDSFSREILIQNGWPIVGDTLSSSCPNTILSGNVLYDFDLNGCDPSDFPAQNMAITITDGTNELVVYTIDGQYSVNLPDDNFTLTPEVNSNLFISTPPSVSVTIAGGANQTQDFCLTATTPVDDLEITILPLEDARPGFDTNYKLIYKNKGNTRLSGSVNFTYEDDFMNFLTANPATTSSSTGMLSWDFVNLDPFETREIEFTMNLNAPTDPAFPLNSNDLLDFSATINPTANDDTPLDNVFDLQQTVVNSYDPNDKTCLQGETILPTMVGEYVHYRIRFENEGTASAVNVKIVDYIDTSKFDIATLKPLSASHDYTTTITEGNKVEFLFDNINLPFTAPASQGYVLFKIKTVDTLVLGDDFTNQAEIYFDFNFPIITNLETTTVAVPLNINDSNLLEVSLYPNPAQNTVSLTSNLAFNEYTIYDTLGAIVLQQKLDSPTLSQDILVDHLVSGLYFVEVKGDQSSSVLKLIKE</sequence>
<evidence type="ECO:0000313" key="6">
    <source>
        <dbReference type="Proteomes" id="UP000248584"/>
    </source>
</evidence>
<evidence type="ECO:0000259" key="3">
    <source>
        <dbReference type="Pfam" id="PF18962"/>
    </source>
</evidence>
<dbReference type="Pfam" id="PF24595">
    <property type="entry name" value="DUF7619"/>
    <property type="match status" value="1"/>
</dbReference>
<feature type="domain" description="Secretion system C-terminal sorting" evidence="3">
    <location>
        <begin position="1516"/>
        <end position="1586"/>
    </location>
</feature>
<evidence type="ECO:0000259" key="4">
    <source>
        <dbReference type="Pfam" id="PF24595"/>
    </source>
</evidence>
<accession>A0ABX5Q1C8</accession>
<comment type="caution">
    <text evidence="5">The sequence shown here is derived from an EMBL/GenBank/DDBJ whole genome shotgun (WGS) entry which is preliminary data.</text>
</comment>
<organism evidence="5 6">
    <name type="scientific">Nonlabens dokdonensis</name>
    <dbReference type="NCBI Taxonomy" id="328515"/>
    <lineage>
        <taxon>Bacteria</taxon>
        <taxon>Pseudomonadati</taxon>
        <taxon>Bacteroidota</taxon>
        <taxon>Flavobacteriia</taxon>
        <taxon>Flavobacteriales</taxon>
        <taxon>Flavobacteriaceae</taxon>
        <taxon>Nonlabens</taxon>
    </lineage>
</organism>
<reference evidence="5 6" key="1">
    <citation type="submission" date="2018-06" db="EMBL/GenBank/DDBJ databases">
        <title>Genomic Encyclopedia of Archaeal and Bacterial Type Strains, Phase II (KMG-II): from individual species to whole genera.</title>
        <authorList>
            <person name="Goeker M."/>
        </authorList>
    </citation>
    <scope>NUCLEOTIDE SEQUENCE [LARGE SCALE GENOMIC DNA]</scope>
    <source>
        <strain evidence="5 6">DSM 17205</strain>
    </source>
</reference>
<proteinExistence type="predicted"/>
<feature type="chain" id="PRO_5047112556" evidence="2">
    <location>
        <begin position="19"/>
        <end position="1588"/>
    </location>
</feature>
<evidence type="ECO:0000256" key="1">
    <source>
        <dbReference type="ARBA" id="ARBA00022729"/>
    </source>
</evidence>
<dbReference type="NCBIfam" id="TIGR02167">
    <property type="entry name" value="Liste_lipo_26"/>
    <property type="match status" value="11"/>
</dbReference>
<dbReference type="Pfam" id="PF18962">
    <property type="entry name" value="Por_Secre_tail"/>
    <property type="match status" value="1"/>
</dbReference>
<gene>
    <name evidence="5" type="ORF">LX97_00830</name>
</gene>
<keyword evidence="6" id="KW-1185">Reference proteome</keyword>
<dbReference type="InterPro" id="IPR026444">
    <property type="entry name" value="Secre_tail"/>
</dbReference>
<feature type="signal peptide" evidence="2">
    <location>
        <begin position="1"/>
        <end position="18"/>
    </location>
</feature>
<feature type="domain" description="DUF7619" evidence="4">
    <location>
        <begin position="1368"/>
        <end position="1499"/>
    </location>
</feature>
<keyword evidence="1 2" id="KW-0732">Signal</keyword>
<name>A0ABX5Q1C8_9FLAO</name>
<evidence type="ECO:0000256" key="2">
    <source>
        <dbReference type="SAM" id="SignalP"/>
    </source>
</evidence>
<dbReference type="NCBIfam" id="TIGR04183">
    <property type="entry name" value="Por_Secre_tail"/>
    <property type="match status" value="1"/>
</dbReference>